<organism evidence="4 5">
    <name type="scientific">Comamonas avium</name>
    <dbReference type="NCBI Taxonomy" id="2762231"/>
    <lineage>
        <taxon>Bacteria</taxon>
        <taxon>Pseudomonadati</taxon>
        <taxon>Pseudomonadota</taxon>
        <taxon>Betaproteobacteria</taxon>
        <taxon>Burkholderiales</taxon>
        <taxon>Comamonadaceae</taxon>
        <taxon>Comamonas</taxon>
    </lineage>
</organism>
<evidence type="ECO:0000313" key="4">
    <source>
        <dbReference type="EMBL" id="MBD7962264.1"/>
    </source>
</evidence>
<proteinExistence type="predicted"/>
<keyword evidence="5" id="KW-1185">Reference proteome</keyword>
<keyword evidence="2" id="KW-0472">Membrane</keyword>
<keyword evidence="2" id="KW-1133">Transmembrane helix</keyword>
<protein>
    <submittedName>
        <fullName evidence="4">Zinc ribbon domain-containing protein</fullName>
    </submittedName>
</protein>
<gene>
    <name evidence="4" type="ORF">H9646_17475</name>
</gene>
<dbReference type="InterPro" id="IPR025874">
    <property type="entry name" value="DZR"/>
</dbReference>
<feature type="compositionally biased region" description="Low complexity" evidence="1">
    <location>
        <begin position="207"/>
        <end position="220"/>
    </location>
</feature>
<feature type="transmembrane region" description="Helical" evidence="2">
    <location>
        <begin position="119"/>
        <end position="138"/>
    </location>
</feature>
<feature type="region of interest" description="Disordered" evidence="1">
    <location>
        <begin position="199"/>
        <end position="244"/>
    </location>
</feature>
<evidence type="ECO:0000256" key="1">
    <source>
        <dbReference type="SAM" id="MobiDB-lite"/>
    </source>
</evidence>
<sequence length="244" mass="24341">MHCHQCQNVLPDNLKFCKHCGTPRQVMPETAPNAGDKKDACGECGGLCKPGAKFCLQCGAPRTPPIPETVATVAPAPAPAPAPAQVGTLVEQSPVRTSAIGGEAAATHSSGAPNFKPQILLGAAVIAVVVAISGWMFLKPSAQAVIAPDRLHVPNEGGPAEDDLAKAASIVGPQGDSATAASVETEVVPLLPAPAVLSPDAGLATTSPAEAAVSSPASAPAQPPKPAVVKPAPKPVNTLDGLLD</sequence>
<comment type="caution">
    <text evidence="4">The sequence shown here is derived from an EMBL/GenBank/DDBJ whole genome shotgun (WGS) entry which is preliminary data.</text>
</comment>
<dbReference type="Pfam" id="PF12773">
    <property type="entry name" value="DZR"/>
    <property type="match status" value="1"/>
</dbReference>
<reference evidence="4 5" key="1">
    <citation type="submission" date="2020-08" db="EMBL/GenBank/DDBJ databases">
        <title>A Genomic Blueprint of the Chicken Gut Microbiome.</title>
        <authorList>
            <person name="Gilroy R."/>
            <person name="Ravi A."/>
            <person name="Getino M."/>
            <person name="Pursley I."/>
            <person name="Horton D.L."/>
            <person name="Alikhan N.-F."/>
            <person name="Baker D."/>
            <person name="Gharbi K."/>
            <person name="Hall N."/>
            <person name="Watson M."/>
            <person name="Adriaenssens E.M."/>
            <person name="Foster-Nyarko E."/>
            <person name="Jarju S."/>
            <person name="Secka A."/>
            <person name="Antonio M."/>
            <person name="Oren A."/>
            <person name="Chaudhuri R."/>
            <person name="La Ragione R.M."/>
            <person name="Hildebrand F."/>
            <person name="Pallen M.J."/>
        </authorList>
    </citation>
    <scope>NUCLEOTIDE SEQUENCE [LARGE SCALE GENOMIC DNA]</scope>
    <source>
        <strain evidence="4 5">Sa2CVA6</strain>
    </source>
</reference>
<accession>A0ABR8SGK1</accession>
<evidence type="ECO:0000259" key="3">
    <source>
        <dbReference type="Pfam" id="PF12773"/>
    </source>
</evidence>
<name>A0ABR8SGK1_9BURK</name>
<dbReference type="Proteomes" id="UP000634919">
    <property type="component" value="Unassembled WGS sequence"/>
</dbReference>
<evidence type="ECO:0000256" key="2">
    <source>
        <dbReference type="SAM" id="Phobius"/>
    </source>
</evidence>
<dbReference type="EMBL" id="JACSQK010000011">
    <property type="protein sequence ID" value="MBD7962264.1"/>
    <property type="molecule type" value="Genomic_DNA"/>
</dbReference>
<keyword evidence="2" id="KW-0812">Transmembrane</keyword>
<feature type="domain" description="DZANK-type" evidence="3">
    <location>
        <begin position="3"/>
        <end position="59"/>
    </location>
</feature>
<evidence type="ECO:0000313" key="5">
    <source>
        <dbReference type="Proteomes" id="UP000634919"/>
    </source>
</evidence>